<dbReference type="PIRSF" id="PIRSF006493">
    <property type="entry name" value="Prok_Ku"/>
    <property type="match status" value="1"/>
</dbReference>
<dbReference type="PANTHER" id="PTHR41251:SF1">
    <property type="entry name" value="NON-HOMOLOGOUS END JOINING PROTEIN KU"/>
    <property type="match status" value="1"/>
</dbReference>
<evidence type="ECO:0000313" key="6">
    <source>
        <dbReference type="Proteomes" id="UP000435837"/>
    </source>
</evidence>
<comment type="caution">
    <text evidence="5">The sequence shown here is derived from an EMBL/GenBank/DDBJ whole genome shotgun (WGS) entry which is preliminary data.</text>
</comment>
<organism evidence="5 6">
    <name type="scientific">Streptomyces caniferus</name>
    <dbReference type="NCBI Taxonomy" id="285557"/>
    <lineage>
        <taxon>Bacteria</taxon>
        <taxon>Bacillati</taxon>
        <taxon>Actinomycetota</taxon>
        <taxon>Actinomycetes</taxon>
        <taxon>Kitasatosporales</taxon>
        <taxon>Streptomycetaceae</taxon>
        <taxon>Streptomyces</taxon>
    </lineage>
</organism>
<sequence>METNPPMRTVWRGAVTFGMVVLPVRLVSATESHRGRFREIHHRDGGRIRHKRVCETEGAQEEIPYGDVGRAVELPDGRLVPITDEDLERLPLPTKHTAEVLGFVPGADIDPISYDRAYYAAPDGPAADRPYVLLTEALAGTGSVGICKIALRQRERLAVLRPRRGVLVLQTLLWADEVREPGDLGPSVPVTDRELQLAELLLSELTGIEVHQLEDEYGHALEQLVAAKIEGGEIPELPAPQQPAVDLLDALEQSVQAARRSRQ</sequence>
<comment type="function">
    <text evidence="3">With LigD forms a non-homologous end joining (NHEJ) DNA repair enzyme, which repairs dsDNA breaks with reduced fidelity. Binds linear dsDNA with 5'- and 3'- overhangs but not closed circular dsDNA nor ssDNA. Recruits and stimulates the ligase activity of LigD.</text>
</comment>
<protein>
    <recommendedName>
        <fullName evidence="3">Non-homologous end joining protein Ku</fullName>
    </recommendedName>
</protein>
<gene>
    <name evidence="3" type="primary">ku</name>
    <name evidence="5" type="ORF">Scani_34090</name>
</gene>
<keyword evidence="2 3" id="KW-0233">DNA recombination</keyword>
<dbReference type="RefSeq" id="WP_159476237.1">
    <property type="nucleotide sequence ID" value="NZ_BAAATH010000025.1"/>
</dbReference>
<dbReference type="OrthoDB" id="9795084at2"/>
<dbReference type="GO" id="GO:0006303">
    <property type="term" value="P:double-strand break repair via nonhomologous end joining"/>
    <property type="evidence" value="ECO:0007669"/>
    <property type="project" value="UniProtKB-UniRule"/>
</dbReference>
<dbReference type="HAMAP" id="MF_01875">
    <property type="entry name" value="Prokaryotic_Ku"/>
    <property type="match status" value="1"/>
</dbReference>
<name>A0A640S9N3_9ACTN</name>
<dbReference type="PANTHER" id="PTHR41251">
    <property type="entry name" value="NON-HOMOLOGOUS END JOINING PROTEIN KU"/>
    <property type="match status" value="1"/>
</dbReference>
<dbReference type="EMBL" id="BLIN01000004">
    <property type="protein sequence ID" value="GFE07141.1"/>
    <property type="molecule type" value="Genomic_DNA"/>
</dbReference>
<dbReference type="InterPro" id="IPR009187">
    <property type="entry name" value="Prok_Ku"/>
</dbReference>
<proteinExistence type="inferred from homology"/>
<evidence type="ECO:0000256" key="2">
    <source>
        <dbReference type="ARBA" id="ARBA00023172"/>
    </source>
</evidence>
<dbReference type="InterPro" id="IPR016194">
    <property type="entry name" value="SPOC-like_C_dom_sf"/>
</dbReference>
<comment type="subunit">
    <text evidence="3">Homodimer. Interacts with LigD.</text>
</comment>
<dbReference type="NCBIfam" id="TIGR02772">
    <property type="entry name" value="Ku_bact"/>
    <property type="match status" value="1"/>
</dbReference>
<dbReference type="SMART" id="SM00559">
    <property type="entry name" value="Ku78"/>
    <property type="match status" value="1"/>
</dbReference>
<dbReference type="GO" id="GO:0003690">
    <property type="term" value="F:double-stranded DNA binding"/>
    <property type="evidence" value="ECO:0007669"/>
    <property type="project" value="UniProtKB-UniRule"/>
</dbReference>
<comment type="similarity">
    <text evidence="3">Belongs to the prokaryotic Ku family.</text>
</comment>
<dbReference type="Pfam" id="PF02735">
    <property type="entry name" value="Ku"/>
    <property type="match status" value="1"/>
</dbReference>
<feature type="domain" description="Ku" evidence="4">
    <location>
        <begin position="60"/>
        <end position="190"/>
    </location>
</feature>
<dbReference type="InterPro" id="IPR006164">
    <property type="entry name" value="DNA_bd_Ku70/Ku80"/>
</dbReference>
<evidence type="ECO:0000259" key="4">
    <source>
        <dbReference type="SMART" id="SM00559"/>
    </source>
</evidence>
<dbReference type="Gene3D" id="2.40.290.10">
    <property type="match status" value="1"/>
</dbReference>
<evidence type="ECO:0000256" key="1">
    <source>
        <dbReference type="ARBA" id="ARBA00023125"/>
    </source>
</evidence>
<keyword evidence="3" id="KW-0227">DNA damage</keyword>
<keyword evidence="1 3" id="KW-0238">DNA-binding</keyword>
<dbReference type="Proteomes" id="UP000435837">
    <property type="component" value="Unassembled WGS sequence"/>
</dbReference>
<evidence type="ECO:0000313" key="5">
    <source>
        <dbReference type="EMBL" id="GFE07141.1"/>
    </source>
</evidence>
<accession>A0A640S9N3</accession>
<dbReference type="AlphaFoldDB" id="A0A640S9N3"/>
<dbReference type="GO" id="GO:0006310">
    <property type="term" value="P:DNA recombination"/>
    <property type="evidence" value="ECO:0007669"/>
    <property type="project" value="UniProtKB-KW"/>
</dbReference>
<dbReference type="SUPFAM" id="SSF100939">
    <property type="entry name" value="SPOC domain-like"/>
    <property type="match status" value="1"/>
</dbReference>
<keyword evidence="3" id="KW-0234">DNA repair</keyword>
<evidence type="ECO:0000256" key="3">
    <source>
        <dbReference type="HAMAP-Rule" id="MF_01875"/>
    </source>
</evidence>
<reference evidence="5 6" key="1">
    <citation type="submission" date="2019-12" db="EMBL/GenBank/DDBJ databases">
        <title>Whole genome shotgun sequence of Streptomyces caniferus NBRC 15389.</title>
        <authorList>
            <person name="Ichikawa N."/>
            <person name="Kimura A."/>
            <person name="Kitahashi Y."/>
            <person name="Komaki H."/>
            <person name="Tamura T."/>
        </authorList>
    </citation>
    <scope>NUCLEOTIDE SEQUENCE [LARGE SCALE GENOMIC DNA]</scope>
    <source>
        <strain evidence="5 6">NBRC 15389</strain>
    </source>
</reference>